<name>A0AAD9I2X7_9PEZI</name>
<evidence type="ECO:0000256" key="8">
    <source>
        <dbReference type="ARBA" id="ARBA00022806"/>
    </source>
</evidence>
<dbReference type="GO" id="GO:0000400">
    <property type="term" value="F:four-way junction DNA binding"/>
    <property type="evidence" value="ECO:0007669"/>
    <property type="project" value="TreeGrafter"/>
</dbReference>
<evidence type="ECO:0000256" key="5">
    <source>
        <dbReference type="ARBA" id="ARBA00022741"/>
    </source>
</evidence>
<evidence type="ECO:0000256" key="14">
    <source>
        <dbReference type="RuleBase" id="RU367027"/>
    </source>
</evidence>
<evidence type="ECO:0000256" key="13">
    <source>
        <dbReference type="ARBA" id="ARBA00047995"/>
    </source>
</evidence>
<dbReference type="PANTHER" id="PTHR14025:SF20">
    <property type="entry name" value="FANCONI ANEMIA GROUP M PROTEIN"/>
    <property type="match status" value="1"/>
</dbReference>
<dbReference type="Pfam" id="PF04851">
    <property type="entry name" value="ResIII"/>
    <property type="match status" value="1"/>
</dbReference>
<evidence type="ECO:0000313" key="19">
    <source>
        <dbReference type="Proteomes" id="UP001217918"/>
    </source>
</evidence>
<feature type="compositionally biased region" description="Basic residues" evidence="15">
    <location>
        <begin position="665"/>
        <end position="678"/>
    </location>
</feature>
<feature type="compositionally biased region" description="Low complexity" evidence="15">
    <location>
        <begin position="75"/>
        <end position="86"/>
    </location>
</feature>
<feature type="compositionally biased region" description="Basic and acidic residues" evidence="15">
    <location>
        <begin position="647"/>
        <end position="664"/>
    </location>
</feature>
<dbReference type="GO" id="GO:0009378">
    <property type="term" value="F:four-way junction helicase activity"/>
    <property type="evidence" value="ECO:0007669"/>
    <property type="project" value="TreeGrafter"/>
</dbReference>
<keyword evidence="12" id="KW-0539">Nucleus</keyword>
<feature type="domain" description="Helicase ATP-binding" evidence="16">
    <location>
        <begin position="128"/>
        <end position="296"/>
    </location>
</feature>
<dbReference type="InterPro" id="IPR006935">
    <property type="entry name" value="Helicase/UvrB_N"/>
</dbReference>
<evidence type="ECO:0000256" key="1">
    <source>
        <dbReference type="ARBA" id="ARBA00003813"/>
    </source>
</evidence>
<feature type="region of interest" description="Disordered" evidence="15">
    <location>
        <begin position="647"/>
        <end position="678"/>
    </location>
</feature>
<comment type="subunit">
    <text evidence="4 14">Interacts with the MHF histone-fold complex to form the FANCM-MHF complex.</text>
</comment>
<evidence type="ECO:0000256" key="4">
    <source>
        <dbReference type="ARBA" id="ARBA00011390"/>
    </source>
</evidence>
<gene>
    <name evidence="18" type="ORF">P8C59_004125</name>
</gene>
<keyword evidence="9" id="KW-0067">ATP-binding</keyword>
<dbReference type="CDD" id="cd18801">
    <property type="entry name" value="SF2_C_FANCM_Hef"/>
    <property type="match status" value="1"/>
</dbReference>
<dbReference type="EC" id="3.6.4.12" evidence="14"/>
<dbReference type="FunFam" id="3.40.50.300:FF:000861">
    <property type="entry name" value="Fanconi anemia, complementation group M"/>
    <property type="match status" value="1"/>
</dbReference>
<keyword evidence="5" id="KW-0547">Nucleotide-binding</keyword>
<dbReference type="GO" id="GO:0036297">
    <property type="term" value="P:interstrand cross-link repair"/>
    <property type="evidence" value="ECO:0007669"/>
    <property type="project" value="TreeGrafter"/>
</dbReference>
<dbReference type="PROSITE" id="PS51192">
    <property type="entry name" value="HELICASE_ATP_BIND_1"/>
    <property type="match status" value="1"/>
</dbReference>
<comment type="similarity">
    <text evidence="3 14">Belongs to the DEAD box helicase family. DEAH subfamily. FANCM sub-subfamily.</text>
</comment>
<comment type="function">
    <text evidence="1 14">ATP-dependent DNA helicase involved in DNA damage repair by homologous recombination and in genome maintenance. Capable of unwinding D-loops. Plays a role in limiting crossover recombinants during mitotic DNA double-strand break (DSB) repair. Component of a FANCM-MHF complex which promotes gene conversion at blocked replication forks, probably by reversal of the stalled fork.</text>
</comment>
<organism evidence="18 19">
    <name type="scientific">Phyllachora maydis</name>
    <dbReference type="NCBI Taxonomy" id="1825666"/>
    <lineage>
        <taxon>Eukaryota</taxon>
        <taxon>Fungi</taxon>
        <taxon>Dikarya</taxon>
        <taxon>Ascomycota</taxon>
        <taxon>Pezizomycotina</taxon>
        <taxon>Sordariomycetes</taxon>
        <taxon>Sordariomycetidae</taxon>
        <taxon>Phyllachorales</taxon>
        <taxon>Phyllachoraceae</taxon>
        <taxon>Phyllachora</taxon>
    </lineage>
</organism>
<evidence type="ECO:0000256" key="2">
    <source>
        <dbReference type="ARBA" id="ARBA00004123"/>
    </source>
</evidence>
<dbReference type="CDD" id="cd18033">
    <property type="entry name" value="DEXDc_FANCM"/>
    <property type="match status" value="1"/>
</dbReference>
<dbReference type="CDD" id="cd12091">
    <property type="entry name" value="FANCM_ID"/>
    <property type="match status" value="1"/>
</dbReference>
<keyword evidence="11" id="KW-0234">DNA repair</keyword>
<reference evidence="18" key="1">
    <citation type="journal article" date="2023" name="Mol. Plant Microbe Interact.">
        <title>Elucidating the Obligate Nature and Biological Capacity of an Invasive Fungal Corn Pathogen.</title>
        <authorList>
            <person name="MacCready J.S."/>
            <person name="Roggenkamp E.M."/>
            <person name="Gdanetz K."/>
            <person name="Chilvers M.I."/>
        </authorList>
    </citation>
    <scope>NUCLEOTIDE SEQUENCE</scope>
    <source>
        <strain evidence="18">PM02</strain>
    </source>
</reference>
<evidence type="ECO:0000256" key="11">
    <source>
        <dbReference type="ARBA" id="ARBA00023204"/>
    </source>
</evidence>
<comment type="catalytic activity">
    <reaction evidence="13 14">
        <text>ATP + H2O = ADP + phosphate + H(+)</text>
        <dbReference type="Rhea" id="RHEA:13065"/>
        <dbReference type="ChEBI" id="CHEBI:15377"/>
        <dbReference type="ChEBI" id="CHEBI:15378"/>
        <dbReference type="ChEBI" id="CHEBI:30616"/>
        <dbReference type="ChEBI" id="CHEBI:43474"/>
        <dbReference type="ChEBI" id="CHEBI:456216"/>
        <dbReference type="EC" id="3.6.4.12"/>
    </reaction>
</comment>
<dbReference type="GO" id="GO:0005634">
    <property type="term" value="C:nucleus"/>
    <property type="evidence" value="ECO:0007669"/>
    <property type="project" value="UniProtKB-SubCell"/>
</dbReference>
<keyword evidence="7" id="KW-0378">Hydrolase</keyword>
<evidence type="ECO:0000256" key="7">
    <source>
        <dbReference type="ARBA" id="ARBA00022801"/>
    </source>
</evidence>
<accession>A0AAD9I2X7</accession>
<dbReference type="GO" id="GO:0005524">
    <property type="term" value="F:ATP binding"/>
    <property type="evidence" value="ECO:0007669"/>
    <property type="project" value="UniProtKB-UniRule"/>
</dbReference>
<proteinExistence type="inferred from homology"/>
<evidence type="ECO:0000256" key="3">
    <source>
        <dbReference type="ARBA" id="ARBA00009889"/>
    </source>
</evidence>
<keyword evidence="6" id="KW-0227">DNA damage</keyword>
<dbReference type="Gene3D" id="1.20.1320.20">
    <property type="entry name" value="hef helicase domain"/>
    <property type="match status" value="1"/>
</dbReference>
<keyword evidence="10" id="KW-0238">DNA-binding</keyword>
<dbReference type="InterPro" id="IPR014001">
    <property type="entry name" value="Helicase_ATP-bd"/>
</dbReference>
<dbReference type="GO" id="GO:0043138">
    <property type="term" value="F:3'-5' DNA helicase activity"/>
    <property type="evidence" value="ECO:0007669"/>
    <property type="project" value="InterPro"/>
</dbReference>
<evidence type="ECO:0000313" key="18">
    <source>
        <dbReference type="EMBL" id="KAK2069560.1"/>
    </source>
</evidence>
<dbReference type="Pfam" id="PF00271">
    <property type="entry name" value="Helicase_C"/>
    <property type="match status" value="1"/>
</dbReference>
<dbReference type="SMART" id="SM00490">
    <property type="entry name" value="HELICc"/>
    <property type="match status" value="1"/>
</dbReference>
<comment type="caution">
    <text evidence="18">The sequence shown here is derived from an EMBL/GenBank/DDBJ whole genome shotgun (WGS) entry which is preliminary data.</text>
</comment>
<comment type="subcellular location">
    <subcellularLocation>
        <location evidence="2 14">Nucleus</location>
    </subcellularLocation>
</comment>
<dbReference type="EMBL" id="JAQQPM010000003">
    <property type="protein sequence ID" value="KAK2069560.1"/>
    <property type="molecule type" value="Genomic_DNA"/>
</dbReference>
<evidence type="ECO:0000259" key="17">
    <source>
        <dbReference type="PROSITE" id="PS51194"/>
    </source>
</evidence>
<dbReference type="PROSITE" id="PS51194">
    <property type="entry name" value="HELICASE_CTER"/>
    <property type="match status" value="1"/>
</dbReference>
<dbReference type="SMART" id="SM00487">
    <property type="entry name" value="DEXDc"/>
    <property type="match status" value="1"/>
</dbReference>
<evidence type="ECO:0000259" key="16">
    <source>
        <dbReference type="PROSITE" id="PS51192"/>
    </source>
</evidence>
<evidence type="ECO:0000256" key="10">
    <source>
        <dbReference type="ARBA" id="ARBA00023125"/>
    </source>
</evidence>
<dbReference type="Gene3D" id="3.40.50.300">
    <property type="entry name" value="P-loop containing nucleotide triphosphate hydrolases"/>
    <property type="match status" value="2"/>
</dbReference>
<evidence type="ECO:0000256" key="12">
    <source>
        <dbReference type="ARBA" id="ARBA00023242"/>
    </source>
</evidence>
<dbReference type="Proteomes" id="UP001217918">
    <property type="component" value="Unassembled WGS sequence"/>
</dbReference>
<feature type="domain" description="Helicase C-terminal" evidence="17">
    <location>
        <begin position="472"/>
        <end position="630"/>
    </location>
</feature>
<dbReference type="AlphaFoldDB" id="A0AAD9I2X7"/>
<sequence length="851" mass="95506">MDDLDFDDIADEDLMQAEFQSTNPANRLSLNISSFAFDSTPDGENVSLLQNRTAQRNLGQTQSFRQTTLSGRPFQDQQVSQSQSISNRPYLADLPPEAPTHHELDHEALKTWVYPTNLGDIRDYQYSIVKNGLFHNTLVALPTGLGKTFIAATVMLNFYRWTTEGKIIFTAPTKPLASQQVEACLNVAGISRSAASLLTGEISPALREEEWKKRRVFFMTPQTLQNDLSKGYVDPKTIALLVVDEAHRATGDYSYVKVVNFIRRFSRSFRVLALTATPGSSVETVQEVIDSLGISHVEIRNENSLDLRPYIHARETDRLVLEPSDEMLRVQELFSKALKPVTDKLSAQNVYWGRDPMSINVYSMLKAKQQWMSGAGRQANPGVKWMMIAVFGLLSKLAHAVKLLTFHGINPFYENLVDFRSEAEDQGKAGGKFQKQLLGDANFQEMMTLVEKWRKLDDFVSHPKMPALCERLLNHFMDSGEQSTRAIVFCEYRHSAEDIVRTLNNQPMIKAAVFVGQSDSRGSAGMKQKQQMETIEKFKQGAFNVLVATSVGEEGLDIGQVDLIVCYDASASPIRMLQRMGRTGRKRTGNVLLLLMKGTEENKFEQAKDNYEAMQNLISDGSRFTYRHELSSRIVPRDVRPEVDKRHVEIPIENTQDRSLPEPRKKSRNVKQKASKKKFNMPDGVETGFVTAATNFFGKAKAAQASPRSPKLKVPPPETDMIAMCPDLDSAVLNRAQELQLQRLYKTAGSGPALEEIEAVNLKAHREAQRRLQSTQFLKHGEYTRRMVKLFKKLGNLQNAGPSGSQRLRDGVASRRLARLPASESGRTRARDIATLGLILTEPAVTSAMLL</sequence>
<evidence type="ECO:0000256" key="15">
    <source>
        <dbReference type="SAM" id="MobiDB-lite"/>
    </source>
</evidence>
<dbReference type="PANTHER" id="PTHR14025">
    <property type="entry name" value="FANCONI ANEMIA GROUP M FANCM FAMILY MEMBER"/>
    <property type="match status" value="1"/>
</dbReference>
<dbReference type="FunFam" id="3.40.50.300:FF:001992">
    <property type="entry name" value="ATP-dependent RNA helicase, putative"/>
    <property type="match status" value="1"/>
</dbReference>
<dbReference type="InterPro" id="IPR044749">
    <property type="entry name" value="FANCM_DEXDc"/>
</dbReference>
<dbReference type="InterPro" id="IPR001650">
    <property type="entry name" value="Helicase_C-like"/>
</dbReference>
<dbReference type="InterPro" id="IPR027417">
    <property type="entry name" value="P-loop_NTPase"/>
</dbReference>
<protein>
    <recommendedName>
        <fullName evidence="14">ATP-dependent DNA helicase</fullName>
        <ecNumber evidence="14">3.6.4.12</ecNumber>
    </recommendedName>
</protein>
<dbReference type="GO" id="GO:0016787">
    <property type="term" value="F:hydrolase activity"/>
    <property type="evidence" value="ECO:0007669"/>
    <property type="project" value="UniProtKB-KW"/>
</dbReference>
<evidence type="ECO:0000256" key="6">
    <source>
        <dbReference type="ARBA" id="ARBA00022763"/>
    </source>
</evidence>
<dbReference type="SUPFAM" id="SSF52540">
    <property type="entry name" value="P-loop containing nucleoside triphosphate hydrolases"/>
    <property type="match status" value="1"/>
</dbReference>
<dbReference type="GO" id="GO:0045003">
    <property type="term" value="P:double-strand break repair via synthesis-dependent strand annealing"/>
    <property type="evidence" value="ECO:0007669"/>
    <property type="project" value="TreeGrafter"/>
</dbReference>
<evidence type="ECO:0000256" key="9">
    <source>
        <dbReference type="ARBA" id="ARBA00022840"/>
    </source>
</evidence>
<keyword evidence="19" id="KW-1185">Reference proteome</keyword>
<feature type="region of interest" description="Disordered" evidence="15">
    <location>
        <begin position="69"/>
        <end position="100"/>
    </location>
</feature>
<keyword evidence="8" id="KW-0347">Helicase</keyword>
<dbReference type="InterPro" id="IPR039686">
    <property type="entry name" value="FANCM/Mph1-like_ID"/>
</dbReference>